<evidence type="ECO:0000313" key="3">
    <source>
        <dbReference type="EMBL" id="QJD86930.1"/>
    </source>
</evidence>
<dbReference type="RefSeq" id="WP_169283176.1">
    <property type="nucleotide sequence ID" value="NZ_CP051680.1"/>
</dbReference>
<feature type="region of interest" description="Disordered" evidence="1">
    <location>
        <begin position="1"/>
        <end position="32"/>
    </location>
</feature>
<evidence type="ECO:0000259" key="2">
    <source>
        <dbReference type="Pfam" id="PF13699"/>
    </source>
</evidence>
<feature type="domain" description="eCIS core" evidence="2">
    <location>
        <begin position="62"/>
        <end position="123"/>
    </location>
</feature>
<dbReference type="EMBL" id="CP051680">
    <property type="protein sequence ID" value="QJD86930.1"/>
    <property type="molecule type" value="Genomic_DNA"/>
</dbReference>
<accession>A0A7Z2ZPJ0</accession>
<dbReference type="Proteomes" id="UP000502248">
    <property type="component" value="Chromosome"/>
</dbReference>
<proteinExistence type="predicted"/>
<evidence type="ECO:0000256" key="1">
    <source>
        <dbReference type="SAM" id="MobiDB-lite"/>
    </source>
</evidence>
<gene>
    <name evidence="3" type="ORF">HH215_29670</name>
</gene>
<name>A0A7Z2ZPJ0_9BACL</name>
<dbReference type="Pfam" id="PF13699">
    <property type="entry name" value="eCIS_core"/>
    <property type="match status" value="1"/>
</dbReference>
<organism evidence="3 4">
    <name type="scientific">Cohnella herbarum</name>
    <dbReference type="NCBI Taxonomy" id="2728023"/>
    <lineage>
        <taxon>Bacteria</taxon>
        <taxon>Bacillati</taxon>
        <taxon>Bacillota</taxon>
        <taxon>Bacilli</taxon>
        <taxon>Bacillales</taxon>
        <taxon>Paenibacillaceae</taxon>
        <taxon>Cohnella</taxon>
    </lineage>
</organism>
<keyword evidence="4" id="KW-1185">Reference proteome</keyword>
<dbReference type="InterPro" id="IPR025295">
    <property type="entry name" value="eCIS_core_dom"/>
</dbReference>
<evidence type="ECO:0000313" key="4">
    <source>
        <dbReference type="Proteomes" id="UP000502248"/>
    </source>
</evidence>
<dbReference type="KEGG" id="cheb:HH215_29670"/>
<sequence length="124" mass="13188">MRANHFQGLRTQAGHAGSHGRARAGASASHGMSADRILALQSQVGNQAAMAMTQTNPSSLPHRDQIEAHFGHQQADGVNVHNNSDEAAQIQAMSYAQGTDIHVGSGQEQHLPHEASHVVQQESE</sequence>
<reference evidence="3 4" key="1">
    <citation type="submission" date="2020-04" db="EMBL/GenBank/DDBJ databases">
        <title>Genome sequencing of novel species.</title>
        <authorList>
            <person name="Heo J."/>
            <person name="Kim S.-J."/>
            <person name="Kim J.-S."/>
            <person name="Hong S.-B."/>
            <person name="Kwon S.-W."/>
        </authorList>
    </citation>
    <scope>NUCLEOTIDE SEQUENCE [LARGE SCALE GENOMIC DNA]</scope>
    <source>
        <strain evidence="3 4">MFER-1</strain>
    </source>
</reference>
<dbReference type="AlphaFoldDB" id="A0A7Z2ZPJ0"/>
<feature type="region of interest" description="Disordered" evidence="1">
    <location>
        <begin position="98"/>
        <end position="124"/>
    </location>
</feature>
<protein>
    <submittedName>
        <fullName evidence="3">DUF4157 domain-containing protein</fullName>
    </submittedName>
</protein>